<reference evidence="5" key="1">
    <citation type="journal article" date="2020" name="J. Eukaryot. Microbiol.">
        <title>De novo Sequencing, Assembly and Annotation of the Transcriptome for the Free-Living Testate Amoeba Arcella intermedia.</title>
        <authorList>
            <person name="Ribeiro G.M."/>
            <person name="Porfirio-Sousa A.L."/>
            <person name="Maurer-Alcala X.X."/>
            <person name="Katz L.A."/>
            <person name="Lahr D.J.G."/>
        </authorList>
    </citation>
    <scope>NUCLEOTIDE SEQUENCE</scope>
</reference>
<evidence type="ECO:0000256" key="3">
    <source>
        <dbReference type="ARBA" id="ARBA00022777"/>
    </source>
</evidence>
<dbReference type="AlphaFoldDB" id="A0A6B2LA02"/>
<proteinExistence type="inferred from homology"/>
<sequence length="306" mass="35886">MIEEINRKFVETPKMNFEQFKKNFSHHTQIIFICQIALLRVLEITTDQPKTTKFENQAAGHAGDILKDGETIFKRYCEREFLFYELIKKLPKIRGFFANYYGRKSIGKEGIVEHYIVLEDLTHGMKQPCIMDLKMAKNTWEPTAPAKKRIEQATLDKISTSESLGFRICGMRIWQIQSKEYIVRDKPWGMGIKVNQMEAALRSFFHNGQTFRTDLIEEVLPQLYDIFEWFKAQRIFRFYGSSILFLYDGAETEKPFIRAKMVDFAHTVRIKDGGKDDSYKFGLWTLIDILEGLLGRKSRMRSVLSI</sequence>
<accession>A0A6B2LA02</accession>
<evidence type="ECO:0000313" key="5">
    <source>
        <dbReference type="EMBL" id="NDV33844.1"/>
    </source>
</evidence>
<dbReference type="GO" id="GO:0032958">
    <property type="term" value="P:inositol phosphate biosynthetic process"/>
    <property type="evidence" value="ECO:0007669"/>
    <property type="project" value="InterPro"/>
</dbReference>
<protein>
    <recommendedName>
        <fullName evidence="4">Kinase</fullName>
        <ecNumber evidence="4">2.7.-.-</ecNumber>
    </recommendedName>
</protein>
<dbReference type="SUPFAM" id="SSF56104">
    <property type="entry name" value="SAICAR synthase-like"/>
    <property type="match status" value="1"/>
</dbReference>
<evidence type="ECO:0000256" key="2">
    <source>
        <dbReference type="ARBA" id="ARBA00022679"/>
    </source>
</evidence>
<dbReference type="GO" id="GO:0005634">
    <property type="term" value="C:nucleus"/>
    <property type="evidence" value="ECO:0007669"/>
    <property type="project" value="TreeGrafter"/>
</dbReference>
<dbReference type="EMBL" id="GIBP01004875">
    <property type="protein sequence ID" value="NDV33844.1"/>
    <property type="molecule type" value="Transcribed_RNA"/>
</dbReference>
<name>A0A6B2LA02_9EUKA</name>
<keyword evidence="2 4" id="KW-0808">Transferase</keyword>
<dbReference type="GO" id="GO:0005737">
    <property type="term" value="C:cytoplasm"/>
    <property type="evidence" value="ECO:0007669"/>
    <property type="project" value="TreeGrafter"/>
</dbReference>
<dbReference type="Pfam" id="PF03770">
    <property type="entry name" value="IPK"/>
    <property type="match status" value="1"/>
</dbReference>
<comment type="similarity">
    <text evidence="1 4">Belongs to the inositol phosphokinase (IPK) family.</text>
</comment>
<dbReference type="PANTHER" id="PTHR12400">
    <property type="entry name" value="INOSITOL POLYPHOSPHATE KINASE"/>
    <property type="match status" value="1"/>
</dbReference>
<dbReference type="GO" id="GO:0016301">
    <property type="term" value="F:kinase activity"/>
    <property type="evidence" value="ECO:0007669"/>
    <property type="project" value="UniProtKB-KW"/>
</dbReference>
<evidence type="ECO:0000256" key="4">
    <source>
        <dbReference type="RuleBase" id="RU363090"/>
    </source>
</evidence>
<dbReference type="InterPro" id="IPR005522">
    <property type="entry name" value="IPK"/>
</dbReference>
<keyword evidence="3 4" id="KW-0418">Kinase</keyword>
<dbReference type="InterPro" id="IPR038286">
    <property type="entry name" value="IPK_sf"/>
</dbReference>
<dbReference type="Gene3D" id="3.30.470.160">
    <property type="entry name" value="Inositol polyphosphate kinase"/>
    <property type="match status" value="1"/>
</dbReference>
<dbReference type="EC" id="2.7.-.-" evidence="4"/>
<evidence type="ECO:0000256" key="1">
    <source>
        <dbReference type="ARBA" id="ARBA00007374"/>
    </source>
</evidence>
<dbReference type="PANTHER" id="PTHR12400:SF21">
    <property type="entry name" value="KINASE"/>
    <property type="match status" value="1"/>
</dbReference>
<organism evidence="5">
    <name type="scientific">Arcella intermedia</name>
    <dbReference type="NCBI Taxonomy" id="1963864"/>
    <lineage>
        <taxon>Eukaryota</taxon>
        <taxon>Amoebozoa</taxon>
        <taxon>Tubulinea</taxon>
        <taxon>Elardia</taxon>
        <taxon>Arcellinida</taxon>
        <taxon>Sphaerothecina</taxon>
        <taxon>Arcellidae</taxon>
        <taxon>Arcella</taxon>
    </lineage>
</organism>